<gene>
    <name evidence="3" type="ORF">FIESC28_07196</name>
</gene>
<keyword evidence="4" id="KW-1185">Reference proteome</keyword>
<dbReference type="OrthoDB" id="5388486at2759"/>
<sequence>MAFLQYHEETDRAGYLSNMPYLSQHEPDYIKNQDLADRIDPLLQCQTSYAGGPIGTSGLQRYLQEPQNSFFTAPQQVSMHSAYYTGVYPNMGQSLHHNSQFRHGSPVSYQHSSVASGPQSPPLTDNDGHVDSTRGPSTPSDTAALSPHIVSLGSPPPNVSLYGLSSVSQGCVNPAVIQPAQTFDHNPGEEDLTGFELDIHLSFEDTTPVSTSPDSNSNNALSINTPNSLAEPRNHIETLYPEIESMDVDIKVEDELIAENLSTVAEDDDDEYKPTRRAKSSRPSRGKSRRGRTTRPTPTVSVNTAGAVKSQRSRASASRTLLSTSSDRTAMCTQCNQPFTDGIQLQKHISALHNRPFICVFHFAGCNQVFANKNEWKRHVSAQHLNLNYWLCTSGGCGHSSSASRATPDAPTHCRVFRRKDLYTQHIRRMHAPPEVAQADKRDKTFPLDWMIKEKALQDKAFRQRCQLPQYMCCPAKGCMTVFDNGPRTWDNRMEHVAIHLDRAAKSEEPPIIFGGDNDKALTDWASQPDVRVIRSNGVGWETCQPLKAARIEISKLSGLDEGLDEDAEGEEC</sequence>
<feature type="region of interest" description="Disordered" evidence="1">
    <location>
        <begin position="262"/>
        <end position="322"/>
    </location>
</feature>
<evidence type="ECO:0000259" key="2">
    <source>
        <dbReference type="PROSITE" id="PS00028"/>
    </source>
</evidence>
<dbReference type="AlphaFoldDB" id="A0A366RHR5"/>
<dbReference type="GeneID" id="41996633"/>
<dbReference type="Proteomes" id="UP000253153">
    <property type="component" value="Unassembled WGS sequence"/>
</dbReference>
<feature type="region of interest" description="Disordered" evidence="1">
    <location>
        <begin position="95"/>
        <end position="151"/>
    </location>
</feature>
<reference evidence="3 4" key="1">
    <citation type="submission" date="2018-06" db="EMBL/GenBank/DDBJ databases">
        <title>Fusarium incarnatum-equiseti species complex species 28.</title>
        <authorList>
            <person name="Gardiner D.M."/>
        </authorList>
    </citation>
    <scope>NUCLEOTIDE SEQUENCE [LARGE SCALE GENOMIC DNA]</scope>
    <source>
        <strain evidence="3 4">FIESC_28</strain>
    </source>
</reference>
<feature type="domain" description="C2H2-type" evidence="2">
    <location>
        <begin position="332"/>
        <end position="353"/>
    </location>
</feature>
<feature type="compositionally biased region" description="Basic residues" evidence="1">
    <location>
        <begin position="275"/>
        <end position="293"/>
    </location>
</feature>
<feature type="compositionally biased region" description="Low complexity" evidence="1">
    <location>
        <begin position="313"/>
        <end position="322"/>
    </location>
</feature>
<dbReference type="PANTHER" id="PTHR23225">
    <property type="entry name" value="ZINC FINGER PROTEIN"/>
    <property type="match status" value="1"/>
</dbReference>
<feature type="compositionally biased region" description="Polar residues" evidence="1">
    <location>
        <begin position="205"/>
        <end position="228"/>
    </location>
</feature>
<feature type="region of interest" description="Disordered" evidence="1">
    <location>
        <begin position="205"/>
        <end position="229"/>
    </location>
</feature>
<dbReference type="EMBL" id="QKXC01000152">
    <property type="protein sequence ID" value="RBR15795.1"/>
    <property type="molecule type" value="Genomic_DNA"/>
</dbReference>
<dbReference type="SMART" id="SM00355">
    <property type="entry name" value="ZnF_C2H2"/>
    <property type="match status" value="3"/>
</dbReference>
<name>A0A366RHR5_9HYPO</name>
<organism evidence="3 4">
    <name type="scientific">Fusarium coffeatum</name>
    <dbReference type="NCBI Taxonomy" id="231269"/>
    <lineage>
        <taxon>Eukaryota</taxon>
        <taxon>Fungi</taxon>
        <taxon>Dikarya</taxon>
        <taxon>Ascomycota</taxon>
        <taxon>Pezizomycotina</taxon>
        <taxon>Sordariomycetes</taxon>
        <taxon>Hypocreomycetidae</taxon>
        <taxon>Hypocreales</taxon>
        <taxon>Nectriaceae</taxon>
        <taxon>Fusarium</taxon>
        <taxon>Fusarium incarnatum-equiseti species complex</taxon>
    </lineage>
</organism>
<dbReference type="InterPro" id="IPR013087">
    <property type="entry name" value="Znf_C2H2_type"/>
</dbReference>
<dbReference type="GO" id="GO:0003700">
    <property type="term" value="F:DNA-binding transcription factor activity"/>
    <property type="evidence" value="ECO:0007669"/>
    <property type="project" value="InterPro"/>
</dbReference>
<dbReference type="Gene3D" id="3.30.160.60">
    <property type="entry name" value="Classic Zinc Finger"/>
    <property type="match status" value="1"/>
</dbReference>
<dbReference type="PANTHER" id="PTHR23225:SF2">
    <property type="entry name" value="AT09679P-RELATED"/>
    <property type="match status" value="1"/>
</dbReference>
<evidence type="ECO:0000313" key="3">
    <source>
        <dbReference type="EMBL" id="RBR15795.1"/>
    </source>
</evidence>
<feature type="compositionally biased region" description="Polar residues" evidence="1">
    <location>
        <begin position="95"/>
        <end position="118"/>
    </location>
</feature>
<evidence type="ECO:0000256" key="1">
    <source>
        <dbReference type="SAM" id="MobiDB-lite"/>
    </source>
</evidence>
<proteinExistence type="predicted"/>
<accession>A0A366RHR5</accession>
<dbReference type="PROSITE" id="PS00028">
    <property type="entry name" value="ZINC_FINGER_C2H2_1"/>
    <property type="match status" value="1"/>
</dbReference>
<evidence type="ECO:0000313" key="4">
    <source>
        <dbReference type="Proteomes" id="UP000253153"/>
    </source>
</evidence>
<dbReference type="InterPro" id="IPR039970">
    <property type="entry name" value="TF_Grauzone"/>
</dbReference>
<feature type="compositionally biased region" description="Polar residues" evidence="1">
    <location>
        <begin position="134"/>
        <end position="143"/>
    </location>
</feature>
<protein>
    <recommendedName>
        <fullName evidence="2">C2H2-type domain-containing protein</fullName>
    </recommendedName>
</protein>
<dbReference type="RefSeq" id="XP_031014595.1">
    <property type="nucleotide sequence ID" value="XM_031161337.1"/>
</dbReference>
<comment type="caution">
    <text evidence="3">The sequence shown here is derived from an EMBL/GenBank/DDBJ whole genome shotgun (WGS) entry which is preliminary data.</text>
</comment>